<reference evidence="9" key="1">
    <citation type="submission" date="2021-08" db="EMBL/GenBank/DDBJ databases">
        <title>WGS assembly of Ceratopteris richardii.</title>
        <authorList>
            <person name="Marchant D.B."/>
            <person name="Chen G."/>
            <person name="Jenkins J."/>
            <person name="Shu S."/>
            <person name="Leebens-Mack J."/>
            <person name="Grimwood J."/>
            <person name="Schmutz J."/>
            <person name="Soltis P."/>
            <person name="Soltis D."/>
            <person name="Chen Z.-H."/>
        </authorList>
    </citation>
    <scope>NUCLEOTIDE SEQUENCE</scope>
    <source>
        <strain evidence="9">Whitten #5841</strain>
        <tissue evidence="9">Leaf</tissue>
    </source>
</reference>
<evidence type="ECO:0000259" key="8">
    <source>
        <dbReference type="PROSITE" id="PS50103"/>
    </source>
</evidence>
<dbReference type="OMA" id="QKWKGPE"/>
<evidence type="ECO:0000256" key="7">
    <source>
        <dbReference type="SAM" id="MobiDB-lite"/>
    </source>
</evidence>
<dbReference type="InterPro" id="IPR041367">
    <property type="entry name" value="Znf-CCCH_4"/>
</dbReference>
<name>A0A8T2R9C1_CERRI</name>
<dbReference type="GO" id="GO:0006355">
    <property type="term" value="P:regulation of DNA-templated transcription"/>
    <property type="evidence" value="ECO:0007669"/>
    <property type="project" value="UniProtKB-ARBA"/>
</dbReference>
<dbReference type="InterPro" id="IPR036855">
    <property type="entry name" value="Znf_CCCH_sf"/>
</dbReference>
<dbReference type="PROSITE" id="PS50103">
    <property type="entry name" value="ZF_C3H1"/>
    <property type="match status" value="3"/>
</dbReference>
<evidence type="ECO:0000256" key="6">
    <source>
        <dbReference type="PROSITE-ProRule" id="PRU00723"/>
    </source>
</evidence>
<dbReference type="Pfam" id="PF18044">
    <property type="entry name" value="zf-CCCH_4"/>
    <property type="match status" value="1"/>
</dbReference>
<gene>
    <name evidence="9" type="ORF">KP509_29G065100</name>
</gene>
<evidence type="ECO:0000256" key="5">
    <source>
        <dbReference type="ARBA" id="ARBA00023125"/>
    </source>
</evidence>
<proteinExistence type="predicted"/>
<dbReference type="PANTHER" id="PTHR12547">
    <property type="entry name" value="CCCH ZINC FINGER/TIS11-RELATED"/>
    <property type="match status" value="1"/>
</dbReference>
<dbReference type="GO" id="GO:0003677">
    <property type="term" value="F:DNA binding"/>
    <property type="evidence" value="ECO:0007669"/>
    <property type="project" value="UniProtKB-KW"/>
</dbReference>
<protein>
    <recommendedName>
        <fullName evidence="8">C3H1-type domain-containing protein</fullName>
    </recommendedName>
</protein>
<dbReference type="Proteomes" id="UP000825935">
    <property type="component" value="Chromosome 29"/>
</dbReference>
<feature type="region of interest" description="Disordered" evidence="7">
    <location>
        <begin position="68"/>
        <end position="121"/>
    </location>
</feature>
<dbReference type="Gene3D" id="4.10.1000.10">
    <property type="entry name" value="Zinc finger, CCCH-type"/>
    <property type="match status" value="3"/>
</dbReference>
<feature type="region of interest" description="Disordered" evidence="7">
    <location>
        <begin position="227"/>
        <end position="252"/>
    </location>
</feature>
<feature type="zinc finger region" description="C3H1-type" evidence="6">
    <location>
        <begin position="190"/>
        <end position="218"/>
    </location>
</feature>
<dbReference type="OrthoDB" id="410307at2759"/>
<feature type="compositionally biased region" description="Basic and acidic residues" evidence="7">
    <location>
        <begin position="82"/>
        <end position="92"/>
    </location>
</feature>
<dbReference type="SUPFAM" id="SSF90229">
    <property type="entry name" value="CCCH zinc finger"/>
    <property type="match status" value="3"/>
</dbReference>
<keyword evidence="2" id="KW-0677">Repeat</keyword>
<feature type="compositionally biased region" description="Low complexity" evidence="7">
    <location>
        <begin position="112"/>
        <end position="121"/>
    </location>
</feature>
<dbReference type="AlphaFoldDB" id="A0A8T2R9C1"/>
<keyword evidence="4 6" id="KW-0862">Zinc</keyword>
<dbReference type="InterPro" id="IPR000571">
    <property type="entry name" value="Znf_CCCH"/>
</dbReference>
<feature type="zinc finger region" description="C3H1-type" evidence="6">
    <location>
        <begin position="126"/>
        <end position="153"/>
    </location>
</feature>
<feature type="domain" description="C3H1-type" evidence="8">
    <location>
        <begin position="190"/>
        <end position="218"/>
    </location>
</feature>
<dbReference type="FunFam" id="4.10.1000.10:FF:000016">
    <property type="entry name" value="Zinc finger CCCH domain-containing protein"/>
    <property type="match status" value="1"/>
</dbReference>
<evidence type="ECO:0000256" key="2">
    <source>
        <dbReference type="ARBA" id="ARBA00022737"/>
    </source>
</evidence>
<dbReference type="PANTHER" id="PTHR12547:SF156">
    <property type="entry name" value="ZINC FINGER CCCH DOMAIN-CONTAINING PROTEIN 12"/>
    <property type="match status" value="1"/>
</dbReference>
<feature type="domain" description="C3H1-type" evidence="8">
    <location>
        <begin position="126"/>
        <end position="153"/>
    </location>
</feature>
<keyword evidence="1 6" id="KW-0479">Metal-binding</keyword>
<evidence type="ECO:0000256" key="1">
    <source>
        <dbReference type="ARBA" id="ARBA00022723"/>
    </source>
</evidence>
<evidence type="ECO:0000256" key="3">
    <source>
        <dbReference type="ARBA" id="ARBA00022771"/>
    </source>
</evidence>
<keyword evidence="10" id="KW-1185">Reference proteome</keyword>
<dbReference type="InterPro" id="IPR045877">
    <property type="entry name" value="ZFP36-like"/>
</dbReference>
<dbReference type="Pfam" id="PF00642">
    <property type="entry name" value="zf-CCCH"/>
    <property type="match status" value="2"/>
</dbReference>
<evidence type="ECO:0000256" key="4">
    <source>
        <dbReference type="ARBA" id="ARBA00022833"/>
    </source>
</evidence>
<keyword evidence="5" id="KW-0238">DNA-binding</keyword>
<feature type="domain" description="C3H1-type" evidence="8">
    <location>
        <begin position="252"/>
        <end position="280"/>
    </location>
</feature>
<comment type="caution">
    <text evidence="9">The sequence shown here is derived from an EMBL/GenBank/DDBJ whole genome shotgun (WGS) entry which is preliminary data.</text>
</comment>
<dbReference type="GO" id="GO:0008270">
    <property type="term" value="F:zinc ion binding"/>
    <property type="evidence" value="ECO:0007669"/>
    <property type="project" value="UniProtKB-KW"/>
</dbReference>
<feature type="region of interest" description="Disordered" evidence="7">
    <location>
        <begin position="1"/>
        <end position="35"/>
    </location>
</feature>
<dbReference type="EMBL" id="CM035434">
    <property type="protein sequence ID" value="KAH7292371.1"/>
    <property type="molecule type" value="Genomic_DNA"/>
</dbReference>
<feature type="zinc finger region" description="C3H1-type" evidence="6">
    <location>
        <begin position="252"/>
        <end position="280"/>
    </location>
</feature>
<dbReference type="SMART" id="SM00356">
    <property type="entry name" value="ZnF_C3H1"/>
    <property type="match status" value="3"/>
</dbReference>
<organism evidence="9 10">
    <name type="scientific">Ceratopteris richardii</name>
    <name type="common">Triangle waterfern</name>
    <dbReference type="NCBI Taxonomy" id="49495"/>
    <lineage>
        <taxon>Eukaryota</taxon>
        <taxon>Viridiplantae</taxon>
        <taxon>Streptophyta</taxon>
        <taxon>Embryophyta</taxon>
        <taxon>Tracheophyta</taxon>
        <taxon>Polypodiopsida</taxon>
        <taxon>Polypodiidae</taxon>
        <taxon>Polypodiales</taxon>
        <taxon>Pteridineae</taxon>
        <taxon>Pteridaceae</taxon>
        <taxon>Parkerioideae</taxon>
        <taxon>Ceratopteris</taxon>
    </lineage>
</organism>
<keyword evidence="3 6" id="KW-0863">Zinc-finger</keyword>
<dbReference type="GO" id="GO:0003729">
    <property type="term" value="F:mRNA binding"/>
    <property type="evidence" value="ECO:0007669"/>
    <property type="project" value="InterPro"/>
</dbReference>
<evidence type="ECO:0000313" key="9">
    <source>
        <dbReference type="EMBL" id="KAH7292371.1"/>
    </source>
</evidence>
<evidence type="ECO:0000313" key="10">
    <source>
        <dbReference type="Proteomes" id="UP000825935"/>
    </source>
</evidence>
<accession>A0A8T2R9C1</accession>
<dbReference type="FunFam" id="4.10.1000.10:FF:000003">
    <property type="entry name" value="Zinc finger CCCH domain-containing protein"/>
    <property type="match status" value="1"/>
</dbReference>
<sequence>MDSVAVDTGGLWHRGPSDAWQGGEDSSAEDELRQGIASWEGGSLILQDAEHAGSDEFGYQYSGYGYGTPDEWPADTGTESLPSRRGEKRRSDSISADGFDTPQTPNSPLLHASSSKARNSGSGSLFFKTKLCIKYKAGTCPYNSSCNFAHGMDELRKPPPGWEDMVGNPEFNALNGGSSAVPSSADSLRFRRTRRCKKFYSEEGCPYGDRCNFLHDDQAKARESNAISLGPSTNASGSGSGNASGGSERPSNWKTRMCNKWEMTGHCPFGQKCNFAHGIAELQMYAGGVDGDTKTAAGNSAPSDSKQTTRVVSKSVVDGSPLYASTMLITDGHNPNTTTLRYRGAFTLPSKSQKQTKVLADWKGPADEISTIYGDWIEEDE</sequence>